<dbReference type="CDD" id="cd02218">
    <property type="entry name" value="cupin_PGI"/>
    <property type="match status" value="1"/>
</dbReference>
<comment type="similarity">
    <text evidence="2">Belongs to the archaeal-type GPI family.</text>
</comment>
<dbReference type="Gene3D" id="2.60.120.10">
    <property type="entry name" value="Jelly Rolls"/>
    <property type="match status" value="1"/>
</dbReference>
<comment type="catalytic activity">
    <reaction evidence="6">
        <text>alpha-D-glucose 6-phosphate = beta-D-fructose 6-phosphate</text>
        <dbReference type="Rhea" id="RHEA:11816"/>
        <dbReference type="ChEBI" id="CHEBI:57634"/>
        <dbReference type="ChEBI" id="CHEBI:58225"/>
        <dbReference type="EC" id="5.3.1.9"/>
    </reaction>
</comment>
<keyword evidence="5" id="KW-0324">Glycolysis</keyword>
<gene>
    <name evidence="8" type="primary">pgiA</name>
    <name evidence="8" type="ORF">GCM10009851_32860</name>
</gene>
<name>A0ABN3E0K2_9MICO</name>
<evidence type="ECO:0000256" key="4">
    <source>
        <dbReference type="ARBA" id="ARBA00022432"/>
    </source>
</evidence>
<dbReference type="SUPFAM" id="SSF51182">
    <property type="entry name" value="RmlC-like cupins"/>
    <property type="match status" value="1"/>
</dbReference>
<feature type="domain" description="Glucose-6-phosphate isomerase prokaryote" evidence="7">
    <location>
        <begin position="37"/>
        <end position="184"/>
    </location>
</feature>
<dbReference type="GO" id="GO:0016853">
    <property type="term" value="F:isomerase activity"/>
    <property type="evidence" value="ECO:0007669"/>
    <property type="project" value="UniProtKB-KW"/>
</dbReference>
<evidence type="ECO:0000256" key="5">
    <source>
        <dbReference type="ARBA" id="ARBA00023152"/>
    </source>
</evidence>
<dbReference type="InterPro" id="IPR011051">
    <property type="entry name" value="RmlC_Cupin_sf"/>
</dbReference>
<dbReference type="Pfam" id="PF06560">
    <property type="entry name" value="GPI"/>
    <property type="match status" value="1"/>
</dbReference>
<keyword evidence="9" id="KW-1185">Reference proteome</keyword>
<comment type="caution">
    <text evidence="8">The sequence shown here is derived from an EMBL/GenBank/DDBJ whole genome shotgun (WGS) entry which is preliminary data.</text>
</comment>
<dbReference type="Proteomes" id="UP001500929">
    <property type="component" value="Unassembled WGS sequence"/>
</dbReference>
<evidence type="ECO:0000256" key="6">
    <source>
        <dbReference type="ARBA" id="ARBA00029321"/>
    </source>
</evidence>
<dbReference type="RefSeq" id="WP_259480646.1">
    <property type="nucleotide sequence ID" value="NZ_BAAAQY010000011.1"/>
</dbReference>
<proteinExistence type="inferred from homology"/>
<keyword evidence="4" id="KW-0312">Gluconeogenesis</keyword>
<accession>A0ABN3E0K2</accession>
<protein>
    <recommendedName>
        <fullName evidence="3">glucose-6-phosphate isomerase</fullName>
        <ecNumber evidence="3">5.3.1.9</ecNumber>
    </recommendedName>
</protein>
<dbReference type="InterPro" id="IPR010551">
    <property type="entry name" value="G6P_isomerase_prok"/>
</dbReference>
<organism evidence="8 9">
    <name type="scientific">Herbiconiux moechotypicola</name>
    <dbReference type="NCBI Taxonomy" id="637393"/>
    <lineage>
        <taxon>Bacteria</taxon>
        <taxon>Bacillati</taxon>
        <taxon>Actinomycetota</taxon>
        <taxon>Actinomycetes</taxon>
        <taxon>Micrococcales</taxon>
        <taxon>Microbacteriaceae</taxon>
        <taxon>Herbiconiux</taxon>
    </lineage>
</organism>
<dbReference type="InterPro" id="IPR014710">
    <property type="entry name" value="RmlC-like_jellyroll"/>
</dbReference>
<evidence type="ECO:0000313" key="8">
    <source>
        <dbReference type="EMBL" id="GAA2245029.1"/>
    </source>
</evidence>
<evidence type="ECO:0000256" key="3">
    <source>
        <dbReference type="ARBA" id="ARBA00011952"/>
    </source>
</evidence>
<keyword evidence="8" id="KW-0413">Isomerase</keyword>
<reference evidence="8 9" key="1">
    <citation type="journal article" date="2019" name="Int. J. Syst. Evol. Microbiol.">
        <title>The Global Catalogue of Microorganisms (GCM) 10K type strain sequencing project: providing services to taxonomists for standard genome sequencing and annotation.</title>
        <authorList>
            <consortium name="The Broad Institute Genomics Platform"/>
            <consortium name="The Broad Institute Genome Sequencing Center for Infectious Disease"/>
            <person name="Wu L."/>
            <person name="Ma J."/>
        </authorList>
    </citation>
    <scope>NUCLEOTIDE SEQUENCE [LARGE SCALE GENOMIC DNA]</scope>
    <source>
        <strain evidence="8 9">JCM 16117</strain>
    </source>
</reference>
<dbReference type="EMBL" id="BAAAQY010000011">
    <property type="protein sequence ID" value="GAA2245029.1"/>
    <property type="molecule type" value="Genomic_DNA"/>
</dbReference>
<comment type="pathway">
    <text evidence="1">Carbohydrate degradation; glycolysis; D-glyceraldehyde 3-phosphate and glycerone phosphate from D-glucose: step 2/4.</text>
</comment>
<evidence type="ECO:0000313" key="9">
    <source>
        <dbReference type="Proteomes" id="UP001500929"/>
    </source>
</evidence>
<evidence type="ECO:0000259" key="7">
    <source>
        <dbReference type="Pfam" id="PF06560"/>
    </source>
</evidence>
<evidence type="ECO:0000256" key="2">
    <source>
        <dbReference type="ARBA" id="ARBA00006542"/>
    </source>
</evidence>
<evidence type="ECO:0000256" key="1">
    <source>
        <dbReference type="ARBA" id="ARBA00004926"/>
    </source>
</evidence>
<dbReference type="EC" id="5.3.1.9" evidence="3"/>
<sequence length="199" mass="21813">MSSTTASLDPIVKAVATQFDLGTGLTADRPSLKRPLSAMRGLYADTEAFEAAVAAGDPLSYEFYDFDVPLLETEVAYGTSITYPGKVGDEYYMTKGHFHTRLESAEIYFCLSGQGLMLMESPEGDVQVEEFRPGRSVYVPGRYAHRSINTSASEPLITFFAFPGDAGHDYGTIETKGFRTIVLDRDGVPELVANPRWAD</sequence>